<dbReference type="EMBL" id="CP000699">
    <property type="protein sequence ID" value="ABQ68079.1"/>
    <property type="molecule type" value="Genomic_DNA"/>
</dbReference>
<dbReference type="Pfam" id="PF00160">
    <property type="entry name" value="Pro_isomerase"/>
    <property type="match status" value="1"/>
</dbReference>
<sequence>MIVPDDGIRRVLLSTDDGDMTIAVDGVRAPASAGYFLGEVRAGRFDGTSFYRIATLANQEPGQPAAIEIVQGGGRQPLAPTSPIIPHESTRDTGLRHRRGAISLGRFAPGAVYGGFFLCASDQPALDFGGGRQPDGQGFAAFGMIAEGLDLLDRLFARAESQEILRHEIPIRRIILL</sequence>
<dbReference type="OrthoDB" id="9807797at2"/>
<dbReference type="InterPro" id="IPR002130">
    <property type="entry name" value="Cyclophilin-type_PPIase_dom"/>
</dbReference>
<dbReference type="AlphaFoldDB" id="A0A9J9HAY6"/>
<dbReference type="SUPFAM" id="SSF50891">
    <property type="entry name" value="Cyclophilin-like"/>
    <property type="match status" value="1"/>
</dbReference>
<dbReference type="InterPro" id="IPR029000">
    <property type="entry name" value="Cyclophilin-like_dom_sf"/>
</dbReference>
<gene>
    <name evidence="2" type="ordered locus">Swit_1716</name>
</gene>
<protein>
    <submittedName>
        <fullName evidence="2">Peptidyl-prolyl cis-trans isomerase (Rotamase)-cyclophilin family-like protein</fullName>
    </submittedName>
</protein>
<name>A0A9J9HAY6_RHIWR</name>
<keyword evidence="3" id="KW-1185">Reference proteome</keyword>
<dbReference type="KEGG" id="swi:Swit_1716"/>
<evidence type="ECO:0000313" key="2">
    <source>
        <dbReference type="EMBL" id="ABQ68079.1"/>
    </source>
</evidence>
<organism evidence="2 3">
    <name type="scientific">Rhizorhabdus wittichii (strain DSM 6014 / CCUG 31198 / JCM 15750 / NBRC 105917 / EY 4224 / RW1)</name>
    <name type="common">Sphingomonas wittichii</name>
    <dbReference type="NCBI Taxonomy" id="392499"/>
    <lineage>
        <taxon>Bacteria</taxon>
        <taxon>Pseudomonadati</taxon>
        <taxon>Pseudomonadota</taxon>
        <taxon>Alphaproteobacteria</taxon>
        <taxon>Sphingomonadales</taxon>
        <taxon>Sphingomonadaceae</taxon>
        <taxon>Rhizorhabdus</taxon>
    </lineage>
</organism>
<evidence type="ECO:0000259" key="1">
    <source>
        <dbReference type="PROSITE" id="PS50072"/>
    </source>
</evidence>
<dbReference type="PROSITE" id="PS50072">
    <property type="entry name" value="CSA_PPIASE_2"/>
    <property type="match status" value="1"/>
</dbReference>
<proteinExistence type="predicted"/>
<dbReference type="Gene3D" id="2.40.100.10">
    <property type="entry name" value="Cyclophilin-like"/>
    <property type="match status" value="1"/>
</dbReference>
<reference evidence="2 3" key="1">
    <citation type="journal article" date="2010" name="J. Bacteriol.">
        <title>Genome sequence of the dioxin-mineralizing bacterium Sphingomonas wittichii RW1.</title>
        <authorList>
            <person name="Miller T.R."/>
            <person name="Delcher A.L."/>
            <person name="Salzberg S.L."/>
            <person name="Saunders E."/>
            <person name="Detter J.C."/>
            <person name="Halden R.U."/>
        </authorList>
    </citation>
    <scope>NUCLEOTIDE SEQUENCE [LARGE SCALE GENOMIC DNA]</scope>
    <source>
        <strain evidence="3">DSM 6014 / CCUG 31198 / JCM 15750 / NBRC 105917 / EY 4224 / RW1</strain>
    </source>
</reference>
<evidence type="ECO:0000313" key="3">
    <source>
        <dbReference type="Proteomes" id="UP000001989"/>
    </source>
</evidence>
<accession>A0A9J9HAY6</accession>
<dbReference type="Proteomes" id="UP000001989">
    <property type="component" value="Chromosome"/>
</dbReference>
<feature type="domain" description="PPIase cyclophilin-type" evidence="1">
    <location>
        <begin position="18"/>
        <end position="177"/>
    </location>
</feature>
<keyword evidence="2" id="KW-0413">Isomerase</keyword>
<dbReference type="GO" id="GO:0003755">
    <property type="term" value="F:peptidyl-prolyl cis-trans isomerase activity"/>
    <property type="evidence" value="ECO:0007669"/>
    <property type="project" value="InterPro"/>
</dbReference>